<dbReference type="STRING" id="3641.A0A061F6M1"/>
<dbReference type="InterPro" id="IPR012677">
    <property type="entry name" value="Nucleotide-bd_a/b_plait_sf"/>
</dbReference>
<accession>A0A061F6M1</accession>
<name>A0A061F6M1_THECC</name>
<evidence type="ECO:0000313" key="2">
    <source>
        <dbReference type="Proteomes" id="UP000026915"/>
    </source>
</evidence>
<dbReference type="HOGENOM" id="CLU_1858886_0_0_1"/>
<evidence type="ECO:0000313" key="1">
    <source>
        <dbReference type="EMBL" id="EOY13025.1"/>
    </source>
</evidence>
<dbReference type="EMBL" id="CM001885">
    <property type="protein sequence ID" value="EOY13025.1"/>
    <property type="molecule type" value="Genomic_DNA"/>
</dbReference>
<protein>
    <submittedName>
        <fullName evidence="1">F8L10.3 protein</fullName>
    </submittedName>
</protein>
<dbReference type="Proteomes" id="UP000026915">
    <property type="component" value="Chromosome 7"/>
</dbReference>
<dbReference type="Gramene" id="EOY13025">
    <property type="protein sequence ID" value="EOY13025"/>
    <property type="gene ID" value="TCM_031531"/>
</dbReference>
<proteinExistence type="predicted"/>
<sequence length="138" mass="14863">MARRAATRREVLHADFLTPPITKESMLVLGKLADVKAVAQGGYAQAERCCISTGHSEVLTSDPDVVAALNITGNFGFQPCSHGDFLGAILGTCIAREKLGDIILQWAEHADDYSLGRSLSAKEGKEGCESHRLSDHRL</sequence>
<dbReference type="InParanoid" id="A0A061F6M1"/>
<reference evidence="1 2" key="1">
    <citation type="journal article" date="2013" name="Genome Biol.">
        <title>The genome sequence of the most widely cultivated cacao type and its use to identify candidate genes regulating pod color.</title>
        <authorList>
            <person name="Motamayor J.C."/>
            <person name="Mockaitis K."/>
            <person name="Schmutz J."/>
            <person name="Haiminen N."/>
            <person name="Iii D.L."/>
            <person name="Cornejo O."/>
            <person name="Findley S.D."/>
            <person name="Zheng P."/>
            <person name="Utro F."/>
            <person name="Royaert S."/>
            <person name="Saski C."/>
            <person name="Jenkins J."/>
            <person name="Podicheti R."/>
            <person name="Zhao M."/>
            <person name="Scheffler B.E."/>
            <person name="Stack J.C."/>
            <person name="Feltus F.A."/>
            <person name="Mustiga G.M."/>
            <person name="Amores F."/>
            <person name="Phillips W."/>
            <person name="Marelli J.P."/>
            <person name="May G.D."/>
            <person name="Shapiro H."/>
            <person name="Ma J."/>
            <person name="Bustamante C.D."/>
            <person name="Schnell R.J."/>
            <person name="Main D."/>
            <person name="Gilbert D."/>
            <person name="Parida L."/>
            <person name="Kuhn D.N."/>
        </authorList>
    </citation>
    <scope>NUCLEOTIDE SEQUENCE [LARGE SCALE GENOMIC DNA]</scope>
    <source>
        <strain evidence="2">cv. Matina 1-6</strain>
    </source>
</reference>
<dbReference type="AlphaFoldDB" id="A0A061F6M1"/>
<organism evidence="1 2">
    <name type="scientific">Theobroma cacao</name>
    <name type="common">Cacao</name>
    <name type="synonym">Cocoa</name>
    <dbReference type="NCBI Taxonomy" id="3641"/>
    <lineage>
        <taxon>Eukaryota</taxon>
        <taxon>Viridiplantae</taxon>
        <taxon>Streptophyta</taxon>
        <taxon>Embryophyta</taxon>
        <taxon>Tracheophyta</taxon>
        <taxon>Spermatophyta</taxon>
        <taxon>Magnoliopsida</taxon>
        <taxon>eudicotyledons</taxon>
        <taxon>Gunneridae</taxon>
        <taxon>Pentapetalae</taxon>
        <taxon>rosids</taxon>
        <taxon>malvids</taxon>
        <taxon>Malvales</taxon>
        <taxon>Malvaceae</taxon>
        <taxon>Byttnerioideae</taxon>
        <taxon>Theobroma</taxon>
    </lineage>
</organism>
<keyword evidence="2" id="KW-1185">Reference proteome</keyword>
<gene>
    <name evidence="1" type="ORF">TCM_031531</name>
</gene>
<dbReference type="Gene3D" id="3.30.70.330">
    <property type="match status" value="1"/>
</dbReference>
<dbReference type="eggNOG" id="KOG4837">
    <property type="taxonomic scope" value="Eukaryota"/>
</dbReference>